<comment type="caution">
    <text evidence="8">The sequence shown here is derived from an EMBL/GenBank/DDBJ whole genome shotgun (WGS) entry which is preliminary data.</text>
</comment>
<dbReference type="InterPro" id="IPR050815">
    <property type="entry name" value="TF_fung"/>
</dbReference>
<evidence type="ECO:0000256" key="4">
    <source>
        <dbReference type="ARBA" id="ARBA00023163"/>
    </source>
</evidence>
<comment type="subcellular location">
    <subcellularLocation>
        <location evidence="1">Nucleus</location>
    </subcellularLocation>
</comment>
<dbReference type="CDD" id="cd00067">
    <property type="entry name" value="GAL4"/>
    <property type="match status" value="1"/>
</dbReference>
<dbReference type="EMBL" id="PVQB02000559">
    <property type="protein sequence ID" value="KAF4335471.1"/>
    <property type="molecule type" value="Genomic_DNA"/>
</dbReference>
<sequence length="610" mass="68285">MSAAEPVSPRPGSDSGLSRTACERCRRQKSGRQLRCSRQRPTCSRCSRFSIACTYPELADRRRLAARRASTRAEQNRVTSDAVPVTPESTELNVGRIESPPEAPSTTSISVVNFGPSRIGASIPPFDSTNREDLPPRAIGLALLDIYFERLYNATLLFHRTQLLELTGSFANLNINHHDWAVIPPLKNSQHFLHMLDMEAPGLKQRDASLYWFAIGDIDRARINTVMAYASAAPLRPLKWEVGIVEEKDEMLIKERNQGCFWACWATMCISSFPEAYAKNAWDEACDVPLPSDPTKHLSDRNLPSGCYMNREWKQESLDEEVSPHSSIMAEHMKLMGVWVKIQLLNRGKKGDPDTKIEHLAKMAKDIYESSQFPPYNTGNEDACQDLARLLGLHSLYHLCQIVVLCPLVSLFSCRRGNQGDSRGHAEDITKHAIRHGQLIRDYIISHALLTLIQDSIDILSILQTYWVALEPMTRGLKRALNHKLGSLDRVGSVVPGAESGTIEVPVTGVNSPAREEDVIVTTYIESPDHLSTDRSASCYTNAHFGVTDRVEEYVAQNTNVPVDFHQNNLFEWCQAEGLLDIGDDDLDIGTSVDWNMDLDFFADLPSHMA</sequence>
<feature type="region of interest" description="Disordered" evidence="6">
    <location>
        <begin position="1"/>
        <end position="22"/>
    </location>
</feature>
<accession>A0A9P5DSE6</accession>
<name>A0A9P5DSE6_9HYPO</name>
<dbReference type="Pfam" id="PF00172">
    <property type="entry name" value="Zn_clus"/>
    <property type="match status" value="1"/>
</dbReference>
<dbReference type="Gene3D" id="4.10.240.10">
    <property type="entry name" value="Zn(2)-C6 fungal-type DNA-binding domain"/>
    <property type="match status" value="1"/>
</dbReference>
<evidence type="ECO:0000256" key="3">
    <source>
        <dbReference type="ARBA" id="ARBA00023015"/>
    </source>
</evidence>
<evidence type="ECO:0000313" key="8">
    <source>
        <dbReference type="EMBL" id="KAF4335471.1"/>
    </source>
</evidence>
<feature type="domain" description="Zn(2)-C6 fungal-type" evidence="7">
    <location>
        <begin position="16"/>
        <end position="64"/>
    </location>
</feature>
<proteinExistence type="predicted"/>
<protein>
    <submittedName>
        <fullName evidence="8">Fungal transcriptional regulatory</fullName>
    </submittedName>
</protein>
<reference evidence="8" key="1">
    <citation type="journal article" date="2017" name="Mycologia">
        <title>Fusarium algeriense, sp. nov., a novel toxigenic crown rot pathogen of durum wheat from Algeria is nested in the Fusarium burgessii species complex.</title>
        <authorList>
            <person name="Laraba I."/>
            <person name="Keddad A."/>
            <person name="Boureghda H."/>
            <person name="Abdallah N."/>
            <person name="Vaughan M.M."/>
            <person name="Proctor R.H."/>
            <person name="Busman M."/>
            <person name="O'Donnell K."/>
        </authorList>
    </citation>
    <scope>NUCLEOTIDE SEQUENCE</scope>
    <source>
        <strain evidence="8">NRRL 25174</strain>
    </source>
</reference>
<dbReference type="SMART" id="SM00066">
    <property type="entry name" value="GAL4"/>
    <property type="match status" value="1"/>
</dbReference>
<keyword evidence="4" id="KW-0804">Transcription</keyword>
<dbReference type="AlphaFoldDB" id="A0A9P5DSE6"/>
<keyword evidence="5" id="KW-0539">Nucleus</keyword>
<dbReference type="SUPFAM" id="SSF57701">
    <property type="entry name" value="Zn2/Cys6 DNA-binding domain"/>
    <property type="match status" value="1"/>
</dbReference>
<dbReference type="GO" id="GO:0008270">
    <property type="term" value="F:zinc ion binding"/>
    <property type="evidence" value="ECO:0007669"/>
    <property type="project" value="InterPro"/>
</dbReference>
<evidence type="ECO:0000259" key="7">
    <source>
        <dbReference type="SMART" id="SM00066"/>
    </source>
</evidence>
<dbReference type="InterPro" id="IPR001138">
    <property type="entry name" value="Zn2Cys6_DnaBD"/>
</dbReference>
<reference evidence="8" key="2">
    <citation type="submission" date="2020-02" db="EMBL/GenBank/DDBJ databases">
        <title>Identification and distribution of gene clusters putatively required for synthesis of sphingolipid metabolism inhibitors in phylogenetically diverse species of the filamentous fungus Fusarium.</title>
        <authorList>
            <person name="Kim H.-S."/>
            <person name="Busman M."/>
            <person name="Brown D.W."/>
            <person name="Divon H."/>
            <person name="Uhlig S."/>
            <person name="Proctor R.H."/>
        </authorList>
    </citation>
    <scope>NUCLEOTIDE SEQUENCE</scope>
    <source>
        <strain evidence="8">NRRL 25174</strain>
    </source>
</reference>
<dbReference type="PANTHER" id="PTHR47338">
    <property type="entry name" value="ZN(II)2CYS6 TRANSCRIPTION FACTOR (EUROFUNG)-RELATED"/>
    <property type="match status" value="1"/>
</dbReference>
<evidence type="ECO:0000256" key="6">
    <source>
        <dbReference type="SAM" id="MobiDB-lite"/>
    </source>
</evidence>
<evidence type="ECO:0000256" key="5">
    <source>
        <dbReference type="ARBA" id="ARBA00023242"/>
    </source>
</evidence>
<evidence type="ECO:0000256" key="2">
    <source>
        <dbReference type="ARBA" id="ARBA00022723"/>
    </source>
</evidence>
<evidence type="ECO:0000313" key="9">
    <source>
        <dbReference type="Proteomes" id="UP000730481"/>
    </source>
</evidence>
<keyword evidence="3" id="KW-0805">Transcription regulation</keyword>
<keyword evidence="9" id="KW-1185">Reference proteome</keyword>
<dbReference type="GO" id="GO:0000981">
    <property type="term" value="F:DNA-binding transcription factor activity, RNA polymerase II-specific"/>
    <property type="evidence" value="ECO:0007669"/>
    <property type="project" value="InterPro"/>
</dbReference>
<dbReference type="PANTHER" id="PTHR47338:SF25">
    <property type="entry name" value="TRANSCRIPTION FACTOR"/>
    <property type="match status" value="1"/>
</dbReference>
<dbReference type="Proteomes" id="UP000730481">
    <property type="component" value="Unassembled WGS sequence"/>
</dbReference>
<dbReference type="OrthoDB" id="309640at2759"/>
<gene>
    <name evidence="8" type="ORF">FBEOM_10708</name>
</gene>
<keyword evidence="2" id="KW-0479">Metal-binding</keyword>
<dbReference type="GO" id="GO:0005634">
    <property type="term" value="C:nucleus"/>
    <property type="evidence" value="ECO:0007669"/>
    <property type="project" value="UniProtKB-SubCell"/>
</dbReference>
<organism evidence="8 9">
    <name type="scientific">Fusarium beomiforme</name>
    <dbReference type="NCBI Taxonomy" id="44412"/>
    <lineage>
        <taxon>Eukaryota</taxon>
        <taxon>Fungi</taxon>
        <taxon>Dikarya</taxon>
        <taxon>Ascomycota</taxon>
        <taxon>Pezizomycotina</taxon>
        <taxon>Sordariomycetes</taxon>
        <taxon>Hypocreomycetidae</taxon>
        <taxon>Hypocreales</taxon>
        <taxon>Nectriaceae</taxon>
        <taxon>Fusarium</taxon>
        <taxon>Fusarium burgessii species complex</taxon>
    </lineage>
</organism>
<evidence type="ECO:0000256" key="1">
    <source>
        <dbReference type="ARBA" id="ARBA00004123"/>
    </source>
</evidence>
<dbReference type="InterPro" id="IPR036864">
    <property type="entry name" value="Zn2-C6_fun-type_DNA-bd_sf"/>
</dbReference>